<comment type="caution">
    <text evidence="14">The sequence shown here is derived from an EMBL/GenBank/DDBJ whole genome shotgun (WGS) entry which is preliminary data.</text>
</comment>
<dbReference type="PANTHER" id="PTHR11767:SF102">
    <property type="entry name" value="INWARDLY RECTIFYING POTASSIUM CHANNEL 1, ISOFORM F"/>
    <property type="match status" value="1"/>
</dbReference>
<dbReference type="InterPro" id="IPR014756">
    <property type="entry name" value="Ig_E-set"/>
</dbReference>
<reference evidence="14 15" key="1">
    <citation type="journal article" date="2018" name="J. Microbiol.">
        <title>Aestuariibaculum marinum sp. nov., a marine bacterium isolated from seawater in South Korea.</title>
        <authorList>
            <person name="Choi J."/>
            <person name="Lee D."/>
            <person name="Jang J.H."/>
            <person name="Cha S."/>
            <person name="Seo T."/>
        </authorList>
    </citation>
    <scope>NUCLEOTIDE SEQUENCE [LARGE SCALE GENOMIC DNA]</scope>
    <source>
        <strain evidence="14 15">IP7</strain>
    </source>
</reference>
<keyword evidence="2" id="KW-0813">Transport</keyword>
<dbReference type="Proteomes" id="UP000621516">
    <property type="component" value="Unassembled WGS sequence"/>
</dbReference>
<feature type="transmembrane region" description="Helical" evidence="11">
    <location>
        <begin position="116"/>
        <end position="142"/>
    </location>
</feature>
<dbReference type="GO" id="GO:0005242">
    <property type="term" value="F:inward rectifier potassium channel activity"/>
    <property type="evidence" value="ECO:0007669"/>
    <property type="project" value="InterPro"/>
</dbReference>
<dbReference type="GO" id="GO:1990573">
    <property type="term" value="P:potassium ion import across plasma membrane"/>
    <property type="evidence" value="ECO:0007669"/>
    <property type="project" value="TreeGrafter"/>
</dbReference>
<keyword evidence="3" id="KW-0633">Potassium transport</keyword>
<dbReference type="PANTHER" id="PTHR11767">
    <property type="entry name" value="INWARD RECTIFIER POTASSIUM CHANNEL"/>
    <property type="match status" value="1"/>
</dbReference>
<feature type="transmembrane region" description="Helical" evidence="11">
    <location>
        <begin position="88"/>
        <end position="110"/>
    </location>
</feature>
<name>A0A8J6PZN8_9FLAO</name>
<feature type="domain" description="Inward rectifier potassium channel C-terminal" evidence="13">
    <location>
        <begin position="151"/>
        <end position="302"/>
    </location>
</feature>
<keyword evidence="6" id="KW-0630">Potassium</keyword>
<feature type="transmembrane region" description="Helical" evidence="11">
    <location>
        <begin position="51"/>
        <end position="76"/>
    </location>
</feature>
<evidence type="ECO:0000256" key="7">
    <source>
        <dbReference type="ARBA" id="ARBA00022989"/>
    </source>
</evidence>
<keyword evidence="15" id="KW-1185">Reference proteome</keyword>
<keyword evidence="4 11" id="KW-0812">Transmembrane</keyword>
<evidence type="ECO:0000256" key="3">
    <source>
        <dbReference type="ARBA" id="ARBA00022538"/>
    </source>
</evidence>
<keyword evidence="8" id="KW-0406">Ion transport</keyword>
<comment type="subcellular location">
    <subcellularLocation>
        <location evidence="1">Membrane</location>
        <topology evidence="1">Multi-pass membrane protein</topology>
    </subcellularLocation>
</comment>
<dbReference type="Gene3D" id="2.60.40.1400">
    <property type="entry name" value="G protein-activated inward rectifier potassium channel 1"/>
    <property type="match status" value="1"/>
</dbReference>
<dbReference type="InterPro" id="IPR013099">
    <property type="entry name" value="K_chnl_dom"/>
</dbReference>
<dbReference type="PRINTS" id="PR01320">
    <property type="entry name" value="KIRCHANNEL"/>
</dbReference>
<organism evidence="14 15">
    <name type="scientific">Aestuariibaculum marinum</name>
    <dbReference type="NCBI Taxonomy" id="2683592"/>
    <lineage>
        <taxon>Bacteria</taxon>
        <taxon>Pseudomonadati</taxon>
        <taxon>Bacteroidota</taxon>
        <taxon>Flavobacteriia</taxon>
        <taxon>Flavobacteriales</taxon>
        <taxon>Flavobacteriaceae</taxon>
    </lineage>
</organism>
<feature type="domain" description="Potassium channel" evidence="12">
    <location>
        <begin position="76"/>
        <end position="140"/>
    </location>
</feature>
<dbReference type="AlphaFoldDB" id="A0A8J6PZN8"/>
<evidence type="ECO:0000256" key="4">
    <source>
        <dbReference type="ARBA" id="ARBA00022692"/>
    </source>
</evidence>
<dbReference type="Pfam" id="PF17655">
    <property type="entry name" value="IRK_C"/>
    <property type="match status" value="1"/>
</dbReference>
<evidence type="ECO:0000313" key="15">
    <source>
        <dbReference type="Proteomes" id="UP000621516"/>
    </source>
</evidence>
<evidence type="ECO:0000256" key="10">
    <source>
        <dbReference type="ARBA" id="ARBA00023303"/>
    </source>
</evidence>
<evidence type="ECO:0000259" key="13">
    <source>
        <dbReference type="Pfam" id="PF17655"/>
    </source>
</evidence>
<dbReference type="GO" id="GO:0034702">
    <property type="term" value="C:monoatomic ion channel complex"/>
    <property type="evidence" value="ECO:0007669"/>
    <property type="project" value="UniProtKB-KW"/>
</dbReference>
<keyword evidence="10" id="KW-0407">Ion channel</keyword>
<dbReference type="GO" id="GO:0005886">
    <property type="term" value="C:plasma membrane"/>
    <property type="evidence" value="ECO:0007669"/>
    <property type="project" value="TreeGrafter"/>
</dbReference>
<dbReference type="Pfam" id="PF07885">
    <property type="entry name" value="Ion_trans_2"/>
    <property type="match status" value="1"/>
</dbReference>
<dbReference type="SUPFAM" id="SSF81296">
    <property type="entry name" value="E set domains"/>
    <property type="match status" value="1"/>
</dbReference>
<keyword evidence="7 11" id="KW-1133">Transmembrane helix</keyword>
<evidence type="ECO:0000313" key="14">
    <source>
        <dbReference type="EMBL" id="MBD0823112.1"/>
    </source>
</evidence>
<dbReference type="Gene3D" id="1.10.287.70">
    <property type="match status" value="1"/>
</dbReference>
<dbReference type="RefSeq" id="WP_188222411.1">
    <property type="nucleotide sequence ID" value="NZ_JACVXD010000001.1"/>
</dbReference>
<keyword evidence="9 11" id="KW-0472">Membrane</keyword>
<dbReference type="InterPro" id="IPR013518">
    <property type="entry name" value="K_chnl_inward-rec_Kir_cyto"/>
</dbReference>
<keyword evidence="5" id="KW-0851">Voltage-gated channel</keyword>
<protein>
    <submittedName>
        <fullName evidence="14">Ion transporter</fullName>
    </submittedName>
</protein>
<dbReference type="InterPro" id="IPR041647">
    <property type="entry name" value="IRK_C"/>
</dbReference>
<evidence type="ECO:0000256" key="9">
    <source>
        <dbReference type="ARBA" id="ARBA00023136"/>
    </source>
</evidence>
<evidence type="ECO:0000256" key="6">
    <source>
        <dbReference type="ARBA" id="ARBA00022958"/>
    </source>
</evidence>
<dbReference type="GO" id="GO:0034765">
    <property type="term" value="P:regulation of monoatomic ion transmembrane transport"/>
    <property type="evidence" value="ECO:0007669"/>
    <property type="project" value="TreeGrafter"/>
</dbReference>
<dbReference type="InterPro" id="IPR016449">
    <property type="entry name" value="K_chnl_inward-rec_Kir"/>
</dbReference>
<accession>A0A8J6PZN8</accession>
<sequence>MINKIKDPGVGNASAQYAKRMLKPDGSFNLKYQNKPRKFTEAYHFLVNISWFYFFGLSFLVGFIINAVFALIYLLIGIEEITALSGSVVQDFFNAFFFSTQTFTTVGYGALAPQGWLSGMVASIESFLGLMLFAFVTGLIYGRFSKPRSAVRFSEHLILRDFKEHRAVMFRLVNDRKSVMIQPKISVTLMLSQPNDSGEYQNNFYLLNLERDAIDYLPTTWTVVHELDEESPLSGYSNEAIKKLHGELIIMMSYYDESFNQEVHKIHSYVLKEAQVDFKFVKAQNFNPEGTLILDYDLFDAIEPHKS</sequence>
<evidence type="ECO:0000256" key="11">
    <source>
        <dbReference type="SAM" id="Phobius"/>
    </source>
</evidence>
<evidence type="ECO:0000256" key="8">
    <source>
        <dbReference type="ARBA" id="ARBA00023065"/>
    </source>
</evidence>
<gene>
    <name evidence="14" type="ORF">ICJ85_03675</name>
</gene>
<evidence type="ECO:0000259" key="12">
    <source>
        <dbReference type="Pfam" id="PF07885"/>
    </source>
</evidence>
<evidence type="ECO:0000256" key="5">
    <source>
        <dbReference type="ARBA" id="ARBA00022882"/>
    </source>
</evidence>
<evidence type="ECO:0000256" key="2">
    <source>
        <dbReference type="ARBA" id="ARBA00022448"/>
    </source>
</evidence>
<dbReference type="EMBL" id="JACVXD010000001">
    <property type="protein sequence ID" value="MBD0823112.1"/>
    <property type="molecule type" value="Genomic_DNA"/>
</dbReference>
<dbReference type="SUPFAM" id="SSF81324">
    <property type="entry name" value="Voltage-gated potassium channels"/>
    <property type="match status" value="1"/>
</dbReference>
<proteinExistence type="predicted"/>
<evidence type="ECO:0000256" key="1">
    <source>
        <dbReference type="ARBA" id="ARBA00004141"/>
    </source>
</evidence>